<keyword evidence="4 10" id="KW-0441">Lipid A biosynthesis</keyword>
<keyword evidence="6 10" id="KW-0378">Hydrolase</keyword>
<name>A0ABY5GGZ7_9GAMM</name>
<evidence type="ECO:0000256" key="8">
    <source>
        <dbReference type="ARBA" id="ARBA00023136"/>
    </source>
</evidence>
<feature type="binding site" evidence="10">
    <location>
        <position position="41"/>
    </location>
    <ligand>
        <name>Mn(2+)</name>
        <dbReference type="ChEBI" id="CHEBI:29035"/>
        <label>2</label>
    </ligand>
</feature>
<evidence type="ECO:0000313" key="13">
    <source>
        <dbReference type="Proteomes" id="UP001057998"/>
    </source>
</evidence>
<evidence type="ECO:0000256" key="4">
    <source>
        <dbReference type="ARBA" id="ARBA00022556"/>
    </source>
</evidence>
<evidence type="ECO:0000259" key="11">
    <source>
        <dbReference type="Pfam" id="PF00149"/>
    </source>
</evidence>
<dbReference type="HAMAP" id="MF_00575">
    <property type="entry name" value="LpxH"/>
    <property type="match status" value="1"/>
</dbReference>
<evidence type="ECO:0000313" key="12">
    <source>
        <dbReference type="EMBL" id="UTV28553.1"/>
    </source>
</evidence>
<keyword evidence="9 10" id="KW-0464">Manganese</keyword>
<comment type="subcellular location">
    <subcellularLocation>
        <location evidence="10">Cell inner membrane</location>
        <topology evidence="10">Peripheral membrane protein</topology>
        <orientation evidence="10">Cytoplasmic side</orientation>
    </subcellularLocation>
</comment>
<evidence type="ECO:0000256" key="2">
    <source>
        <dbReference type="ARBA" id="ARBA00022516"/>
    </source>
</evidence>
<comment type="cofactor">
    <cofactor evidence="10">
        <name>Mn(2+)</name>
        <dbReference type="ChEBI" id="CHEBI:29035"/>
    </cofactor>
    <text evidence="10">Binds 2 Mn(2+) ions per subunit in a binuclear metal center.</text>
</comment>
<dbReference type="RefSeq" id="WP_255389871.1">
    <property type="nucleotide sequence ID" value="NZ_CP101508.1"/>
</dbReference>
<feature type="binding site" evidence="10">
    <location>
        <position position="8"/>
    </location>
    <ligand>
        <name>Mn(2+)</name>
        <dbReference type="ChEBI" id="CHEBI:29035"/>
        <label>1</label>
    </ligand>
</feature>
<dbReference type="InterPro" id="IPR029052">
    <property type="entry name" value="Metallo-depent_PP-like"/>
</dbReference>
<keyword evidence="13" id="KW-1185">Reference proteome</keyword>
<organism evidence="12 13">
    <name type="scientific">Photobacterium atrarenae</name>
    <dbReference type="NCBI Taxonomy" id="865757"/>
    <lineage>
        <taxon>Bacteria</taxon>
        <taxon>Pseudomonadati</taxon>
        <taxon>Pseudomonadota</taxon>
        <taxon>Gammaproteobacteria</taxon>
        <taxon>Vibrionales</taxon>
        <taxon>Vibrionaceae</taxon>
        <taxon>Photobacterium</taxon>
    </lineage>
</organism>
<comment type="similarity">
    <text evidence="10">Belongs to the LpxH family.</text>
</comment>
<evidence type="ECO:0000256" key="5">
    <source>
        <dbReference type="ARBA" id="ARBA00022723"/>
    </source>
</evidence>
<gene>
    <name evidence="10 12" type="primary">lpxH</name>
    <name evidence="12" type="ORF">NNL38_04715</name>
</gene>
<dbReference type="InterPro" id="IPR043461">
    <property type="entry name" value="LpxH-like"/>
</dbReference>
<keyword evidence="8 10" id="KW-0472">Membrane</keyword>
<keyword evidence="2 10" id="KW-0444">Lipid biosynthesis</keyword>
<feature type="binding site" evidence="10">
    <location>
        <begin position="79"/>
        <end position="80"/>
    </location>
    <ligand>
        <name>substrate</name>
    </ligand>
</feature>
<evidence type="ECO:0000256" key="1">
    <source>
        <dbReference type="ARBA" id="ARBA00022475"/>
    </source>
</evidence>
<dbReference type="Proteomes" id="UP001057998">
    <property type="component" value="Chromosome 1"/>
</dbReference>
<dbReference type="Pfam" id="PF00149">
    <property type="entry name" value="Metallophos"/>
    <property type="match status" value="1"/>
</dbReference>
<dbReference type="EC" id="3.6.1.54" evidence="10"/>
<proteinExistence type="inferred from homology"/>
<feature type="domain" description="Calcineurin-like phosphoesterase" evidence="11">
    <location>
        <begin position="1"/>
        <end position="199"/>
    </location>
</feature>
<dbReference type="CDD" id="cd07398">
    <property type="entry name" value="MPP_YbbF-LpxH"/>
    <property type="match status" value="1"/>
</dbReference>
<protein>
    <recommendedName>
        <fullName evidence="10">UDP-2,3-diacylglucosamine hydrolase</fullName>
        <ecNumber evidence="10">3.6.1.54</ecNumber>
    </recommendedName>
    <alternativeName>
        <fullName evidence="10">UDP-2,3-diacylglucosamine diphosphatase</fullName>
    </alternativeName>
</protein>
<feature type="binding site" evidence="10">
    <location>
        <position position="41"/>
    </location>
    <ligand>
        <name>Mn(2+)</name>
        <dbReference type="ChEBI" id="CHEBI:29035"/>
        <label>1</label>
    </ligand>
</feature>
<comment type="function">
    <text evidence="10">Hydrolyzes the pyrophosphate bond of UDP-2,3-diacylglucosamine to yield 2,3-diacylglucosamine 1-phosphate (lipid X) and UMP by catalyzing the attack of water at the alpha-P atom. Involved in the biosynthesis of lipid A, a phosphorylated glycolipid that anchors the lipopolysaccharide to the outer membrane of the cell.</text>
</comment>
<evidence type="ECO:0000256" key="9">
    <source>
        <dbReference type="ARBA" id="ARBA00023211"/>
    </source>
</evidence>
<evidence type="ECO:0000256" key="6">
    <source>
        <dbReference type="ARBA" id="ARBA00022801"/>
    </source>
</evidence>
<feature type="binding site" evidence="10">
    <location>
        <position position="10"/>
    </location>
    <ligand>
        <name>Mn(2+)</name>
        <dbReference type="ChEBI" id="CHEBI:29035"/>
        <label>1</label>
    </ligand>
</feature>
<accession>A0ABY5GGZ7</accession>
<keyword evidence="3 10" id="KW-0997">Cell inner membrane</keyword>
<dbReference type="NCBIfam" id="NF003743">
    <property type="entry name" value="PRK05340.1"/>
    <property type="match status" value="1"/>
</dbReference>
<comment type="catalytic activity">
    <reaction evidence="10">
        <text>UDP-2-N,3-O-bis[(3R)-3-hydroxytetradecanoyl]-alpha-D-glucosamine + H2O = 2-N,3-O-bis[(3R)-3-hydroxytetradecanoyl]-alpha-D-glucosaminyl 1-phosphate + UMP + 2 H(+)</text>
        <dbReference type="Rhea" id="RHEA:25213"/>
        <dbReference type="ChEBI" id="CHEBI:15377"/>
        <dbReference type="ChEBI" id="CHEBI:15378"/>
        <dbReference type="ChEBI" id="CHEBI:57865"/>
        <dbReference type="ChEBI" id="CHEBI:57957"/>
        <dbReference type="ChEBI" id="CHEBI:78847"/>
        <dbReference type="EC" id="3.6.1.54"/>
    </reaction>
</comment>
<keyword evidence="5 10" id="KW-0479">Metal-binding</keyword>
<feature type="binding site" evidence="10">
    <location>
        <position position="79"/>
    </location>
    <ligand>
        <name>Mn(2+)</name>
        <dbReference type="ChEBI" id="CHEBI:29035"/>
        <label>2</label>
    </ligand>
</feature>
<feature type="binding site" evidence="10">
    <location>
        <position position="167"/>
    </location>
    <ligand>
        <name>substrate</name>
    </ligand>
</feature>
<dbReference type="GO" id="GO:0016787">
    <property type="term" value="F:hydrolase activity"/>
    <property type="evidence" value="ECO:0007669"/>
    <property type="project" value="UniProtKB-KW"/>
</dbReference>
<dbReference type="NCBIfam" id="TIGR01854">
    <property type="entry name" value="lipid_A_lpxH"/>
    <property type="match status" value="1"/>
</dbReference>
<feature type="binding site" evidence="10">
    <location>
        <position position="160"/>
    </location>
    <ligand>
        <name>substrate</name>
    </ligand>
</feature>
<comment type="pathway">
    <text evidence="10">Glycolipid biosynthesis; lipid IV(A) biosynthesis; lipid IV(A) from (3R)-3-hydroxytetradecanoyl-[acyl-carrier-protein] and UDP-N-acetyl-alpha-D-glucosamine: step 4/6.</text>
</comment>
<reference evidence="12" key="1">
    <citation type="submission" date="2022-07" db="EMBL/GenBank/DDBJ databases">
        <title>Genome sequencing of Photobacterium atrarenae GJH2-4.</title>
        <authorList>
            <person name="Park S.-J."/>
        </authorList>
    </citation>
    <scope>NUCLEOTIDE SEQUENCE</scope>
    <source>
        <strain evidence="12">GJH2-4</strain>
    </source>
</reference>
<feature type="binding site" evidence="10">
    <location>
        <position position="195"/>
    </location>
    <ligand>
        <name>Mn(2+)</name>
        <dbReference type="ChEBI" id="CHEBI:29035"/>
        <label>2</label>
    </ligand>
</feature>
<sequence length="248" mass="28421">MTTLFISDLHLSAERTDMTDCFLTFMREEAQGIDALYVLGDFFEMWVGDDDHSPFHQQIKTAFKQLTNTGTPCYFIHGNRDFLIGKRFSRETGVTLLPEHAVIDLYGQPTLILHGDTLCTLDEKYQAYRKKVHNPLIQWLFLRLPLALRRRIGNQLRQGSSKANQEKQQTIMDVTPEEVVKVMAEHQVHTMIHGHTHRPAIHQLMVEGQPARRIVLGDWYDHGSVLVCTPQGCELQTRAFADTSHPAD</sequence>
<feature type="binding site" evidence="10">
    <location>
        <position position="197"/>
    </location>
    <ligand>
        <name>Mn(2+)</name>
        <dbReference type="ChEBI" id="CHEBI:29035"/>
        <label>1</label>
    </ligand>
</feature>
<dbReference type="PANTHER" id="PTHR34990">
    <property type="entry name" value="UDP-2,3-DIACYLGLUCOSAMINE HYDROLASE-RELATED"/>
    <property type="match status" value="1"/>
</dbReference>
<evidence type="ECO:0000256" key="3">
    <source>
        <dbReference type="ARBA" id="ARBA00022519"/>
    </source>
</evidence>
<dbReference type="EMBL" id="CP101508">
    <property type="protein sequence ID" value="UTV28553.1"/>
    <property type="molecule type" value="Genomic_DNA"/>
</dbReference>
<feature type="binding site" evidence="10">
    <location>
        <position position="122"/>
    </location>
    <ligand>
        <name>substrate</name>
    </ligand>
</feature>
<feature type="binding site" evidence="10">
    <location>
        <position position="195"/>
    </location>
    <ligand>
        <name>substrate</name>
    </ligand>
</feature>
<evidence type="ECO:0000256" key="7">
    <source>
        <dbReference type="ARBA" id="ARBA00023098"/>
    </source>
</evidence>
<dbReference type="Gene3D" id="3.60.21.10">
    <property type="match status" value="1"/>
</dbReference>
<evidence type="ECO:0000256" key="10">
    <source>
        <dbReference type="HAMAP-Rule" id="MF_00575"/>
    </source>
</evidence>
<dbReference type="SUPFAM" id="SSF56300">
    <property type="entry name" value="Metallo-dependent phosphatases"/>
    <property type="match status" value="1"/>
</dbReference>
<feature type="binding site" evidence="10">
    <location>
        <position position="114"/>
    </location>
    <ligand>
        <name>Mn(2+)</name>
        <dbReference type="ChEBI" id="CHEBI:29035"/>
        <label>2</label>
    </ligand>
</feature>
<dbReference type="InterPro" id="IPR004843">
    <property type="entry name" value="Calcineurin-like_PHP"/>
</dbReference>
<dbReference type="InterPro" id="IPR010138">
    <property type="entry name" value="UDP-diacylglucosamine_Hdrlase"/>
</dbReference>
<dbReference type="PANTHER" id="PTHR34990:SF1">
    <property type="entry name" value="UDP-2,3-DIACYLGLUCOSAMINE HYDROLASE"/>
    <property type="match status" value="1"/>
</dbReference>
<feature type="binding site" evidence="10">
    <location>
        <position position="164"/>
    </location>
    <ligand>
        <name>substrate</name>
    </ligand>
</feature>
<keyword evidence="1 10" id="KW-1003">Cell membrane</keyword>
<keyword evidence="7 10" id="KW-0443">Lipid metabolism</keyword>